<evidence type="ECO:0000313" key="2">
    <source>
        <dbReference type="EMBL" id="KAL2287171.1"/>
    </source>
</evidence>
<dbReference type="Proteomes" id="UP001600888">
    <property type="component" value="Unassembled WGS sequence"/>
</dbReference>
<keyword evidence="1" id="KW-0812">Transmembrane</keyword>
<protein>
    <submittedName>
        <fullName evidence="2">Uncharacterized protein</fullName>
    </submittedName>
</protein>
<keyword evidence="3" id="KW-1185">Reference proteome</keyword>
<evidence type="ECO:0000256" key="1">
    <source>
        <dbReference type="SAM" id="Phobius"/>
    </source>
</evidence>
<reference evidence="2 3" key="1">
    <citation type="submission" date="2024-03" db="EMBL/GenBank/DDBJ databases">
        <title>A high-quality draft genome sequence of Diaporthe vaccinii, a causative agent of upright dieback and viscid rot disease in cranberry plants.</title>
        <authorList>
            <person name="Sarrasin M."/>
            <person name="Lang B.F."/>
            <person name="Burger G."/>
        </authorList>
    </citation>
    <scope>NUCLEOTIDE SEQUENCE [LARGE SCALE GENOMIC DNA]</scope>
    <source>
        <strain evidence="2 3">IS7</strain>
    </source>
</reference>
<name>A0ABR4EY12_9PEZI</name>
<accession>A0ABR4EY12</accession>
<evidence type="ECO:0000313" key="3">
    <source>
        <dbReference type="Proteomes" id="UP001600888"/>
    </source>
</evidence>
<organism evidence="2 3">
    <name type="scientific">Diaporthe vaccinii</name>
    <dbReference type="NCBI Taxonomy" id="105482"/>
    <lineage>
        <taxon>Eukaryota</taxon>
        <taxon>Fungi</taxon>
        <taxon>Dikarya</taxon>
        <taxon>Ascomycota</taxon>
        <taxon>Pezizomycotina</taxon>
        <taxon>Sordariomycetes</taxon>
        <taxon>Sordariomycetidae</taxon>
        <taxon>Diaporthales</taxon>
        <taxon>Diaporthaceae</taxon>
        <taxon>Diaporthe</taxon>
        <taxon>Diaporthe eres species complex</taxon>
    </lineage>
</organism>
<keyword evidence="1" id="KW-1133">Transmembrane helix</keyword>
<dbReference type="EMBL" id="JBAWTH010000021">
    <property type="protein sequence ID" value="KAL2287171.1"/>
    <property type="molecule type" value="Genomic_DNA"/>
</dbReference>
<proteinExistence type="predicted"/>
<feature type="transmembrane region" description="Helical" evidence="1">
    <location>
        <begin position="20"/>
        <end position="42"/>
    </location>
</feature>
<sequence length="192" mass="21502">MSYNDLHDVDMSEFAVSTEGGQGLVTQALVTFVGLAVTVVYASESRPGEARPDKFLAHIDEDDGEEAAEELLQQVEEAKERGLKNLHMVACVLSAESLRERPEEPVDEATVQRQVRLNDQCIALASRLTNGVRSSSYMVLKHHIYEPRHMVITTENEIRVDSYDWDPDQRGRRSFRGFPDQVQLSSATGVPN</sequence>
<gene>
    <name evidence="2" type="ORF">FJTKL_06166</name>
</gene>
<comment type="caution">
    <text evidence="2">The sequence shown here is derived from an EMBL/GenBank/DDBJ whole genome shotgun (WGS) entry which is preliminary data.</text>
</comment>
<keyword evidence="1" id="KW-0472">Membrane</keyword>